<dbReference type="GO" id="GO:0016757">
    <property type="term" value="F:glycosyltransferase activity"/>
    <property type="evidence" value="ECO:0007669"/>
    <property type="project" value="UniProtKB-KW"/>
</dbReference>
<keyword evidence="5" id="KW-0436">Ligase</keyword>
<dbReference type="SUPFAM" id="SSF56801">
    <property type="entry name" value="Acetyl-CoA synthetase-like"/>
    <property type="match status" value="1"/>
</dbReference>
<keyword evidence="11" id="KW-1133">Transmembrane helix</keyword>
<comment type="pathway">
    <text evidence="2">Glycan metabolism.</text>
</comment>
<evidence type="ECO:0000313" key="20">
    <source>
        <dbReference type="Proteomes" id="UP000327013"/>
    </source>
</evidence>
<dbReference type="FunFam" id="3.30.300.30:FF:000007">
    <property type="entry name" value="4-coumarate--CoA ligase 2"/>
    <property type="match status" value="1"/>
</dbReference>
<dbReference type="InterPro" id="IPR052272">
    <property type="entry name" value="GT106_glycosyltransferase"/>
</dbReference>
<dbReference type="Proteomes" id="UP000327013">
    <property type="component" value="Chromosome 5"/>
</dbReference>
<dbReference type="Gene3D" id="3.40.50.12780">
    <property type="entry name" value="N-terminal domain of ligase-like"/>
    <property type="match status" value="1"/>
</dbReference>
<keyword evidence="20" id="KW-1185">Reference proteome</keyword>
<gene>
    <name evidence="19" type="ORF">FH972_013792</name>
</gene>
<comment type="subcellular location">
    <subcellularLocation>
        <location evidence="1">Membrane</location>
        <topology evidence="1">Single-pass membrane protein</topology>
    </subcellularLocation>
</comment>
<dbReference type="GO" id="GO:0016874">
    <property type="term" value="F:ligase activity"/>
    <property type="evidence" value="ECO:0007669"/>
    <property type="project" value="UniProtKB-KW"/>
</dbReference>
<evidence type="ECO:0000256" key="13">
    <source>
        <dbReference type="ARBA" id="ARBA00023180"/>
    </source>
</evidence>
<evidence type="ECO:0000256" key="11">
    <source>
        <dbReference type="ARBA" id="ARBA00022989"/>
    </source>
</evidence>
<keyword evidence="6" id="KW-0328">Glycosyltransferase</keyword>
<dbReference type="InterPro" id="IPR045851">
    <property type="entry name" value="AMP-bd_C_sf"/>
</dbReference>
<keyword evidence="10" id="KW-0067">ATP-binding</keyword>
<dbReference type="Gene3D" id="3.30.300.30">
    <property type="match status" value="1"/>
</dbReference>
<dbReference type="Pfam" id="PF10250">
    <property type="entry name" value="O-FucT"/>
    <property type="match status" value="1"/>
</dbReference>
<reference evidence="19 20" key="1">
    <citation type="submission" date="2019-06" db="EMBL/GenBank/DDBJ databases">
        <title>A chromosomal-level reference genome of Carpinus fangiana (Coryloideae, Betulaceae).</title>
        <authorList>
            <person name="Yang X."/>
            <person name="Wang Z."/>
            <person name="Zhang L."/>
            <person name="Hao G."/>
            <person name="Liu J."/>
            <person name="Yang Y."/>
        </authorList>
    </citation>
    <scope>NUCLEOTIDE SEQUENCE [LARGE SCALE GENOMIC DNA]</scope>
    <source>
        <strain evidence="19">Cfa_2016G</strain>
        <tissue evidence="19">Leaf</tissue>
    </source>
</reference>
<dbReference type="InterPro" id="IPR024709">
    <property type="entry name" value="FucosylTrfase_pln"/>
</dbReference>
<dbReference type="PANTHER" id="PTHR31933">
    <property type="entry name" value="O-FUCOSYLTRANSFERASE 2-RELATED"/>
    <property type="match status" value="1"/>
</dbReference>
<accession>A0A5N6R7T5</accession>
<dbReference type="InterPro" id="IPR025110">
    <property type="entry name" value="AMP-bd_C"/>
</dbReference>
<evidence type="ECO:0000313" key="19">
    <source>
        <dbReference type="EMBL" id="KAE8057072.1"/>
    </source>
</evidence>
<feature type="domain" description="AMP-binding enzyme C-terminal" evidence="18">
    <location>
        <begin position="1013"/>
        <end position="1088"/>
    </location>
</feature>
<dbReference type="PROSITE" id="PS00455">
    <property type="entry name" value="AMP_BINDING"/>
    <property type="match status" value="1"/>
</dbReference>
<dbReference type="GO" id="GO:0005524">
    <property type="term" value="F:ATP binding"/>
    <property type="evidence" value="ECO:0007669"/>
    <property type="project" value="UniProtKB-KW"/>
</dbReference>
<evidence type="ECO:0000256" key="8">
    <source>
        <dbReference type="ARBA" id="ARBA00022692"/>
    </source>
</evidence>
<evidence type="ECO:0000256" key="12">
    <source>
        <dbReference type="ARBA" id="ARBA00023136"/>
    </source>
</evidence>
<dbReference type="CDD" id="cd11299">
    <property type="entry name" value="O-FucT_plant"/>
    <property type="match status" value="1"/>
</dbReference>
<organism evidence="19 20">
    <name type="scientific">Carpinus fangiana</name>
    <dbReference type="NCBI Taxonomy" id="176857"/>
    <lineage>
        <taxon>Eukaryota</taxon>
        <taxon>Viridiplantae</taxon>
        <taxon>Streptophyta</taxon>
        <taxon>Embryophyta</taxon>
        <taxon>Tracheophyta</taxon>
        <taxon>Spermatophyta</taxon>
        <taxon>Magnoliopsida</taxon>
        <taxon>eudicotyledons</taxon>
        <taxon>Gunneridae</taxon>
        <taxon>Pentapetalae</taxon>
        <taxon>rosids</taxon>
        <taxon>fabids</taxon>
        <taxon>Fagales</taxon>
        <taxon>Betulaceae</taxon>
        <taxon>Carpinus</taxon>
    </lineage>
</organism>
<dbReference type="GO" id="GO:0016020">
    <property type="term" value="C:membrane"/>
    <property type="evidence" value="ECO:0007669"/>
    <property type="project" value="UniProtKB-SubCell"/>
</dbReference>
<evidence type="ECO:0000256" key="2">
    <source>
        <dbReference type="ARBA" id="ARBA00004881"/>
    </source>
</evidence>
<keyword evidence="12" id="KW-0472">Membrane</keyword>
<keyword evidence="7" id="KW-0808">Transferase</keyword>
<comment type="similarity">
    <text evidence="4">Belongs to the glycosyltransferase GT106 family.</text>
</comment>
<dbReference type="OrthoDB" id="10253869at2759"/>
<evidence type="ECO:0000259" key="18">
    <source>
        <dbReference type="Pfam" id="PF13193"/>
    </source>
</evidence>
<dbReference type="InterPro" id="IPR019378">
    <property type="entry name" value="GDP-Fuc_O-FucTrfase"/>
</dbReference>
<comment type="similarity">
    <text evidence="3">Belongs to the ATP-dependent AMP-binding enzyme family.</text>
</comment>
<dbReference type="InterPro" id="IPR042099">
    <property type="entry name" value="ANL_N_sf"/>
</dbReference>
<feature type="domain" description="AMP-dependent synthetase/ligase" evidence="17">
    <location>
        <begin position="596"/>
        <end position="962"/>
    </location>
</feature>
<evidence type="ECO:0000256" key="15">
    <source>
        <dbReference type="ARBA" id="ARBA00023277"/>
    </source>
</evidence>
<dbReference type="Pfam" id="PF00501">
    <property type="entry name" value="AMP-binding"/>
    <property type="match status" value="1"/>
</dbReference>
<keyword evidence="9" id="KW-0547">Nucleotide-binding</keyword>
<evidence type="ECO:0000256" key="7">
    <source>
        <dbReference type="ARBA" id="ARBA00022679"/>
    </source>
</evidence>
<evidence type="ECO:0000259" key="17">
    <source>
        <dbReference type="Pfam" id="PF00501"/>
    </source>
</evidence>
<dbReference type="AlphaFoldDB" id="A0A5N6R7T5"/>
<keyword evidence="14" id="KW-0294">Fucose metabolism</keyword>
<evidence type="ECO:0000256" key="5">
    <source>
        <dbReference type="ARBA" id="ARBA00022598"/>
    </source>
</evidence>
<evidence type="ECO:0000256" key="4">
    <source>
        <dbReference type="ARBA" id="ARBA00007737"/>
    </source>
</evidence>
<evidence type="ECO:0000256" key="3">
    <source>
        <dbReference type="ARBA" id="ARBA00006432"/>
    </source>
</evidence>
<dbReference type="CDD" id="cd05904">
    <property type="entry name" value="4CL"/>
    <property type="match status" value="1"/>
</dbReference>
<dbReference type="GO" id="GO:0006004">
    <property type="term" value="P:fucose metabolic process"/>
    <property type="evidence" value="ECO:0007669"/>
    <property type="project" value="UniProtKB-KW"/>
</dbReference>
<dbReference type="Pfam" id="PF13193">
    <property type="entry name" value="AMP-binding_C"/>
    <property type="match status" value="1"/>
</dbReference>
<name>A0A5N6R7T5_9ROSI</name>
<evidence type="ECO:0000256" key="10">
    <source>
        <dbReference type="ARBA" id="ARBA00022840"/>
    </source>
</evidence>
<evidence type="ECO:0000256" key="6">
    <source>
        <dbReference type="ARBA" id="ARBA00022676"/>
    </source>
</evidence>
<dbReference type="EMBL" id="CM017325">
    <property type="protein sequence ID" value="KAE8057072.1"/>
    <property type="molecule type" value="Genomic_DNA"/>
</dbReference>
<dbReference type="PANTHER" id="PTHR31933:SF8">
    <property type="entry name" value="O-FUCOSYLTRANSFERASE FAMILY PROTEIN"/>
    <property type="match status" value="1"/>
</dbReference>
<evidence type="ECO:0000256" key="1">
    <source>
        <dbReference type="ARBA" id="ARBA00004167"/>
    </source>
</evidence>
<dbReference type="FunFam" id="3.40.50.12780:FF:000003">
    <property type="entry name" value="Long-chain-fatty-acid--CoA ligase FadD"/>
    <property type="match status" value="1"/>
</dbReference>
<evidence type="ECO:0000256" key="9">
    <source>
        <dbReference type="ARBA" id="ARBA00022741"/>
    </source>
</evidence>
<dbReference type="InterPro" id="IPR000873">
    <property type="entry name" value="AMP-dep_synth/lig_dom"/>
</dbReference>
<sequence length="1102" mass="121630">MKLYFSGSQRAAIAGLFVVLLPVFLPNLFGPLGRASPSMFSEWNAPKPRHLALLQGALQGQFSVQQQSKLWSPLANQGWKPCAKPTNEPLLENSSGYIQVFLDGGLNQQKMGICDAVAVAKILNATLVIPHLEVNPVWQDSSSFTEIFDVDHFIDVLSNEVSIVKELPSDFSWSTREYYATGIRATRIKTAPVHASANWYLENVLPILQSYGIAAISPFSHRLTFDNLPANIQHLRCKVNFHALAFVPHIRALGDTLVNRLCSPPNKVQATKTEYLLEEKYQIGKEKAQKFVVLHLRFDKDMAAHSACDFGGGKAEKLALAKYRQVIWQGRVLNSQFTYEELRNQGRCPLTPEEIGLLLAALGFDNNTRLYLASHKVYGGEARISTLRKLFPLMEDKKSLASVEERAKVEGKASLLAAVDYYVSMQSDIFISASPGNMHNALVGHRAYLNLKTIRPNMALLGQLFLNRSMKWSEFQGAVLEGHKSRQGQIRSRKEKQSIYTYPAPDCMTVGKAVQFTIYRREQAATNISKRSATQTSIRKSIRKRHRIPMAPNNGNPAIDPRSGFCKSNSIFYSKRKPTAHPPNHSLDVTTFISSRAHHGKVAFVDASTGHQLTFANLWRAVDSVATFLSDNGVRKGHVILILSPNSVFVPAVCLAAMSLGAVITTANPLNTAGEIVKQIADSKPVLAFTTRQLVPKLSESPNLLRIVLLDEQSKPAVESTRIVATLEEMLKKQPSGTRRVRDRVNQDDTAALLYSSGTTGASKGVETSHKNFIAMAQILIGRFGLDEGEHRFLCVAPMFHIYGLAYALALPASGTTAVILSKYDMDDMLSAIEKYRITNTSLVPPVLVALVKGADEIRSRYDLSSLRTVSCGGAPMSKEVIEKVVERYPTVAILQAYGLTESTAVGASTNSLEDSRRYGTVGLLSPNMEAKIVESNTGEALSMNRTGEIWLRGPPIMKGYFRNAEATALTLDPEGWLKTGDLCYIDDDGFIFVVDRLKELIKYKGYQVPPAELEALLLTHPEIFDVAVIQFPDKEVGQYPMAYVVRKAGSNLAEGAVMDFVAGQVAPYKKIRRVAFIASIPKNQSGKILRKDLVQLATSKL</sequence>
<keyword evidence="13" id="KW-0325">Glycoprotein</keyword>
<protein>
    <recommendedName>
        <fullName evidence="16">O-fucosyltransferase family protein</fullName>
    </recommendedName>
</protein>
<evidence type="ECO:0000256" key="14">
    <source>
        <dbReference type="ARBA" id="ARBA00023253"/>
    </source>
</evidence>
<dbReference type="InterPro" id="IPR020845">
    <property type="entry name" value="AMP-binding_CS"/>
</dbReference>
<keyword evidence="8" id="KW-0812">Transmembrane</keyword>
<keyword evidence="15" id="KW-0119">Carbohydrate metabolism</keyword>
<proteinExistence type="inferred from homology"/>
<evidence type="ECO:0000256" key="16">
    <source>
        <dbReference type="ARBA" id="ARBA00030350"/>
    </source>
</evidence>